<dbReference type="InterPro" id="IPR009606">
    <property type="entry name" value="DEAL/Modifying_wall_lignin1/2"/>
</dbReference>
<dbReference type="Pfam" id="PF05348">
    <property type="entry name" value="UMP1"/>
    <property type="match status" value="1"/>
</dbReference>
<keyword evidence="5" id="KW-1185">Reference proteome</keyword>
<reference evidence="4" key="1">
    <citation type="submission" date="2023-10" db="EMBL/GenBank/DDBJ databases">
        <authorList>
            <person name="Domelevo Entfellner J.-B."/>
        </authorList>
    </citation>
    <scope>NUCLEOTIDE SEQUENCE</scope>
</reference>
<organism evidence="4 5">
    <name type="scientific">Sphenostylis stenocarpa</name>
    <dbReference type="NCBI Taxonomy" id="92480"/>
    <lineage>
        <taxon>Eukaryota</taxon>
        <taxon>Viridiplantae</taxon>
        <taxon>Streptophyta</taxon>
        <taxon>Embryophyta</taxon>
        <taxon>Tracheophyta</taxon>
        <taxon>Spermatophyta</taxon>
        <taxon>Magnoliopsida</taxon>
        <taxon>eudicotyledons</taxon>
        <taxon>Gunneridae</taxon>
        <taxon>Pentapetalae</taxon>
        <taxon>rosids</taxon>
        <taxon>fabids</taxon>
        <taxon>Fabales</taxon>
        <taxon>Fabaceae</taxon>
        <taxon>Papilionoideae</taxon>
        <taxon>50 kb inversion clade</taxon>
        <taxon>NPAAA clade</taxon>
        <taxon>indigoferoid/millettioid clade</taxon>
        <taxon>Phaseoleae</taxon>
        <taxon>Sphenostylis</taxon>
    </lineage>
</organism>
<name>A0AA86SMK3_9FABA</name>
<dbReference type="GO" id="GO:0043248">
    <property type="term" value="P:proteasome assembly"/>
    <property type="evidence" value="ECO:0007669"/>
    <property type="project" value="InterPro"/>
</dbReference>
<dbReference type="Pfam" id="PF06749">
    <property type="entry name" value="DUF1218"/>
    <property type="match status" value="1"/>
</dbReference>
<keyword evidence="1" id="KW-0143">Chaperone</keyword>
<dbReference type="GO" id="GO:0005737">
    <property type="term" value="C:cytoplasm"/>
    <property type="evidence" value="ECO:0007669"/>
    <property type="project" value="TreeGrafter"/>
</dbReference>
<feature type="transmembrane region" description="Helical" evidence="3">
    <location>
        <begin position="236"/>
        <end position="262"/>
    </location>
</feature>
<gene>
    <name evidence="4" type="ORF">AYBTSS11_LOCUS6692</name>
</gene>
<dbReference type="InterPro" id="IPR008012">
    <property type="entry name" value="Ump1"/>
</dbReference>
<evidence type="ECO:0000256" key="2">
    <source>
        <dbReference type="ARBA" id="ARBA00043974"/>
    </source>
</evidence>
<dbReference type="PANTHER" id="PTHR12828:SF3">
    <property type="entry name" value="PROTEASOME MATURATION PROTEIN"/>
    <property type="match status" value="1"/>
</dbReference>
<evidence type="ECO:0000313" key="4">
    <source>
        <dbReference type="EMBL" id="CAJ1934040.1"/>
    </source>
</evidence>
<evidence type="ECO:0000256" key="3">
    <source>
        <dbReference type="SAM" id="Phobius"/>
    </source>
</evidence>
<feature type="transmembrane region" description="Helical" evidence="3">
    <location>
        <begin position="282"/>
        <end position="304"/>
    </location>
</feature>
<dbReference type="AlphaFoldDB" id="A0AA86SMK3"/>
<comment type="similarity">
    <text evidence="2">Belongs to the POMP/UMP1 family.</text>
</comment>
<protein>
    <submittedName>
        <fullName evidence="4">Uncharacterized protein</fullName>
    </submittedName>
</protein>
<proteinExistence type="inferred from homology"/>
<feature type="transmembrane region" description="Helical" evidence="3">
    <location>
        <begin position="151"/>
        <end position="171"/>
    </location>
</feature>
<dbReference type="Proteomes" id="UP001189624">
    <property type="component" value="Chromosome 2"/>
</dbReference>
<dbReference type="GO" id="GO:0005634">
    <property type="term" value="C:nucleus"/>
    <property type="evidence" value="ECO:0007669"/>
    <property type="project" value="TreeGrafter"/>
</dbReference>
<evidence type="ECO:0000256" key="1">
    <source>
        <dbReference type="ARBA" id="ARBA00023186"/>
    </source>
</evidence>
<keyword evidence="3" id="KW-0812">Transmembrane</keyword>
<dbReference type="Gramene" id="rna-AYBTSS11_LOCUS6692">
    <property type="protein sequence ID" value="CAJ1934040.1"/>
    <property type="gene ID" value="gene-AYBTSS11_LOCUS6692"/>
</dbReference>
<keyword evidence="3" id="KW-0472">Membrane</keyword>
<dbReference type="EMBL" id="OY731399">
    <property type="protein sequence ID" value="CAJ1934040.1"/>
    <property type="molecule type" value="Genomic_DNA"/>
</dbReference>
<accession>A0AA86SMK3</accession>
<dbReference type="PANTHER" id="PTHR12828">
    <property type="entry name" value="PROTEASOME MATURATION PROTEIN UMP1"/>
    <property type="match status" value="1"/>
</dbReference>
<sequence length="352" mass="38918">MEDASASKYIPHQIGGVQNDVLRFGLDGVKSDIVGSHPLQSSLQSTRRMEEAMKRQCKVNLYGTAFPLKEELDRQILSRFQRPPAQIPSSMLGLETFTGSIDHFGFEDCLNDPRDSETFRPSDMHHGMEVRLGLSKGPVYPNKERMERKPLVVCCVVAFLGLLAAATSFGAEATRIKSSQVHSVTLNQCTYPRSPALPLGLIAAMALMLSQITVNVATGCVCCRKNSQIPDSNWKVALICFVLSWFTFVIAFLLLLTGAALNDQRGEESVYFGYYYCYVVKPGVFAGGAILSLASAAFGIVYYISLTQKKNGIQYPYPNQGVIAMAQPQIPSQTSEEPVFVHEDTYVRRQFT</sequence>
<feature type="transmembrane region" description="Helical" evidence="3">
    <location>
        <begin position="201"/>
        <end position="224"/>
    </location>
</feature>
<keyword evidence="3" id="KW-1133">Transmembrane helix</keyword>
<evidence type="ECO:0000313" key="5">
    <source>
        <dbReference type="Proteomes" id="UP001189624"/>
    </source>
</evidence>